<dbReference type="Proteomes" id="UP000572007">
    <property type="component" value="Unassembled WGS sequence"/>
</dbReference>
<sequence length="95" mass="10767">MDTTEYALSVPAVRRRGELDLSSILDRSFRPEPFDMRGAARQFVIDQVESTGAATRNDFDIDRIVSTAHDQIGDWDIRSMSGTAFWRIVSCCIRP</sequence>
<evidence type="ECO:0000313" key="1">
    <source>
        <dbReference type="EMBL" id="NKX89899.1"/>
    </source>
</evidence>
<comment type="caution">
    <text evidence="1">The sequence shown here is derived from an EMBL/GenBank/DDBJ whole genome shotgun (WGS) entry which is preliminary data.</text>
</comment>
<proteinExistence type="predicted"/>
<dbReference type="EMBL" id="JAAXOM010000005">
    <property type="protein sequence ID" value="NKX89899.1"/>
    <property type="molecule type" value="Genomic_DNA"/>
</dbReference>
<protein>
    <submittedName>
        <fullName evidence="1">Uncharacterized protein</fullName>
    </submittedName>
</protein>
<dbReference type="AlphaFoldDB" id="A0A846W931"/>
<organism evidence="1 2">
    <name type="scientific">Nocardia coubleae</name>
    <dbReference type="NCBI Taxonomy" id="356147"/>
    <lineage>
        <taxon>Bacteria</taxon>
        <taxon>Bacillati</taxon>
        <taxon>Actinomycetota</taxon>
        <taxon>Actinomycetes</taxon>
        <taxon>Mycobacteriales</taxon>
        <taxon>Nocardiaceae</taxon>
        <taxon>Nocardia</taxon>
    </lineage>
</organism>
<keyword evidence="2" id="KW-1185">Reference proteome</keyword>
<reference evidence="1 2" key="1">
    <citation type="submission" date="2020-04" db="EMBL/GenBank/DDBJ databases">
        <title>MicrobeNet Type strains.</title>
        <authorList>
            <person name="Nicholson A.C."/>
        </authorList>
    </citation>
    <scope>NUCLEOTIDE SEQUENCE [LARGE SCALE GENOMIC DNA]</scope>
    <source>
        <strain evidence="1 2">DSM 44960</strain>
    </source>
</reference>
<gene>
    <name evidence="1" type="ORF">HGA10_21645</name>
</gene>
<dbReference type="RefSeq" id="WP_157104747.1">
    <property type="nucleotide sequence ID" value="NZ_JAAXOM010000005.1"/>
</dbReference>
<evidence type="ECO:0000313" key="2">
    <source>
        <dbReference type="Proteomes" id="UP000572007"/>
    </source>
</evidence>
<name>A0A846W931_9NOCA</name>
<accession>A0A846W931</accession>